<protein>
    <submittedName>
        <fullName evidence="10">RNA-guided endonuclease InsQ/TnpB family protein</fullName>
    </submittedName>
</protein>
<dbReference type="EMBL" id="JBHTBX010000013">
    <property type="protein sequence ID" value="MFC7436116.1"/>
    <property type="molecule type" value="Genomic_DNA"/>
</dbReference>
<dbReference type="NCBIfam" id="NF040570">
    <property type="entry name" value="guided_TnpB"/>
    <property type="match status" value="1"/>
</dbReference>
<evidence type="ECO:0000313" key="11">
    <source>
        <dbReference type="Proteomes" id="UP001596495"/>
    </source>
</evidence>
<sequence length="334" mass="37981">MSSVRAYRFQLRLRPAHEAQLRRIAGGLRWVWNQALAEQRARHARGEKYAAYGEMCKWLTAWRNAAETGWLAEGPIHPQQQTLKRLDEAYKRFFAKTGGFPSFKRRGQEPGVRFPDAKQFSLDAANGRIKLPKLGWVRMRMSQPVAGILRNVSLTRERNHWYASIQVLVSETLPALDVAPTLGIDLGVAAFAATSEGVVMAPLKALARQQVRIRRYQRSVSRKMKDSANRRKAAERLERLHRRIARQRSDWLHKLTTEIAGRHPVIALEDLRVKNMSTSARGTADQPGKNVRQKAALNRSILDAAWGEFARQISYKVQCRGGQVILVNPAYTSR</sequence>
<keyword evidence="2" id="KW-0815">Transposition</keyword>
<keyword evidence="11" id="KW-1185">Reference proteome</keyword>
<dbReference type="Pfam" id="PF07282">
    <property type="entry name" value="Cas12f1-like_TNB"/>
    <property type="match status" value="1"/>
</dbReference>
<keyword evidence="10" id="KW-0378">Hydrolase</keyword>
<evidence type="ECO:0000313" key="10">
    <source>
        <dbReference type="EMBL" id="MFC7436116.1"/>
    </source>
</evidence>
<dbReference type="RefSeq" id="WP_382259525.1">
    <property type="nucleotide sequence ID" value="NZ_JBHTBX010000013.1"/>
</dbReference>
<evidence type="ECO:0000256" key="5">
    <source>
        <dbReference type="ARBA" id="ARBA00023125"/>
    </source>
</evidence>
<feature type="domain" description="Probable transposase IS891/IS1136/IS1341" evidence="7">
    <location>
        <begin position="164"/>
        <end position="279"/>
    </location>
</feature>
<evidence type="ECO:0000256" key="4">
    <source>
        <dbReference type="ARBA" id="ARBA00022833"/>
    </source>
</evidence>
<keyword evidence="10" id="KW-0255">Endonuclease</keyword>
<reference evidence="11" key="1">
    <citation type="journal article" date="2019" name="Int. J. Syst. Evol. Microbiol.">
        <title>The Global Catalogue of Microorganisms (GCM) 10K type strain sequencing project: providing services to taxonomists for standard genome sequencing and annotation.</title>
        <authorList>
            <consortium name="The Broad Institute Genomics Platform"/>
            <consortium name="The Broad Institute Genome Sequencing Center for Infectious Disease"/>
            <person name="Wu L."/>
            <person name="Ma J."/>
        </authorList>
    </citation>
    <scope>NUCLEOTIDE SEQUENCE [LARGE SCALE GENOMIC DNA]</scope>
    <source>
        <strain evidence="11">CCUG 54518</strain>
    </source>
</reference>
<dbReference type="InterPro" id="IPR010095">
    <property type="entry name" value="Cas12f1-like_TNB"/>
</dbReference>
<comment type="similarity">
    <text evidence="1">In the C-terminal section; belongs to the transposase 35 family.</text>
</comment>
<evidence type="ECO:0000256" key="6">
    <source>
        <dbReference type="ARBA" id="ARBA00023172"/>
    </source>
</evidence>
<evidence type="ECO:0000259" key="8">
    <source>
        <dbReference type="Pfam" id="PF07282"/>
    </source>
</evidence>
<dbReference type="Pfam" id="PF01385">
    <property type="entry name" value="OrfB_IS605"/>
    <property type="match status" value="1"/>
</dbReference>
<dbReference type="InterPro" id="IPR001959">
    <property type="entry name" value="Transposase"/>
</dbReference>
<evidence type="ECO:0000256" key="2">
    <source>
        <dbReference type="ARBA" id="ARBA00022578"/>
    </source>
</evidence>
<name>A0ABW2RDK3_9BURK</name>
<comment type="caution">
    <text evidence="10">The sequence shown here is derived from an EMBL/GenBank/DDBJ whole genome shotgun (WGS) entry which is preliminary data.</text>
</comment>
<dbReference type="InterPro" id="IPR021027">
    <property type="entry name" value="Transposase_put_HTH"/>
</dbReference>
<gene>
    <name evidence="10" type="ORF">ACFQNJ_16520</name>
</gene>
<keyword evidence="5" id="KW-0238">DNA-binding</keyword>
<keyword evidence="4" id="KW-0862">Zinc</keyword>
<keyword evidence="3" id="KW-0479">Metal-binding</keyword>
<evidence type="ECO:0000256" key="1">
    <source>
        <dbReference type="ARBA" id="ARBA00008761"/>
    </source>
</evidence>
<feature type="domain" description="Cas12f1-like TNB" evidence="8">
    <location>
        <begin position="306"/>
        <end position="334"/>
    </location>
</feature>
<evidence type="ECO:0000259" key="9">
    <source>
        <dbReference type="Pfam" id="PF12323"/>
    </source>
</evidence>
<evidence type="ECO:0000256" key="3">
    <source>
        <dbReference type="ARBA" id="ARBA00022723"/>
    </source>
</evidence>
<keyword evidence="10" id="KW-0540">Nuclease</keyword>
<accession>A0ABW2RDK3</accession>
<organism evidence="10 11">
    <name type="scientific">Hydrogenophaga bisanensis</name>
    <dbReference type="NCBI Taxonomy" id="439611"/>
    <lineage>
        <taxon>Bacteria</taxon>
        <taxon>Pseudomonadati</taxon>
        <taxon>Pseudomonadota</taxon>
        <taxon>Betaproteobacteria</taxon>
        <taxon>Burkholderiales</taxon>
        <taxon>Comamonadaceae</taxon>
        <taxon>Hydrogenophaga</taxon>
    </lineage>
</organism>
<feature type="domain" description="Transposase putative helix-turn-helix" evidence="9">
    <location>
        <begin position="5"/>
        <end position="48"/>
    </location>
</feature>
<dbReference type="NCBIfam" id="TIGR01766">
    <property type="entry name" value="IS200/IS605 family accessory protein TnpB-like domain"/>
    <property type="match status" value="1"/>
</dbReference>
<keyword evidence="6" id="KW-0233">DNA recombination</keyword>
<feature type="non-terminal residue" evidence="10">
    <location>
        <position position="334"/>
    </location>
</feature>
<dbReference type="Proteomes" id="UP001596495">
    <property type="component" value="Unassembled WGS sequence"/>
</dbReference>
<evidence type="ECO:0000259" key="7">
    <source>
        <dbReference type="Pfam" id="PF01385"/>
    </source>
</evidence>
<proteinExistence type="inferred from homology"/>
<dbReference type="Pfam" id="PF12323">
    <property type="entry name" value="HTH_OrfB_IS605"/>
    <property type="match status" value="1"/>
</dbReference>
<dbReference type="GO" id="GO:0004519">
    <property type="term" value="F:endonuclease activity"/>
    <property type="evidence" value="ECO:0007669"/>
    <property type="project" value="UniProtKB-KW"/>
</dbReference>